<organism evidence="2 3">
    <name type="scientific">Xylaria grammica</name>
    <dbReference type="NCBI Taxonomy" id="363999"/>
    <lineage>
        <taxon>Eukaryota</taxon>
        <taxon>Fungi</taxon>
        <taxon>Dikarya</taxon>
        <taxon>Ascomycota</taxon>
        <taxon>Pezizomycotina</taxon>
        <taxon>Sordariomycetes</taxon>
        <taxon>Xylariomycetidae</taxon>
        <taxon>Xylariales</taxon>
        <taxon>Xylariaceae</taxon>
        <taxon>Xylaria</taxon>
    </lineage>
</organism>
<dbReference type="GO" id="GO:0017148">
    <property type="term" value="P:negative regulation of translation"/>
    <property type="evidence" value="ECO:0007669"/>
    <property type="project" value="InterPro"/>
</dbReference>
<dbReference type="InterPro" id="IPR001574">
    <property type="entry name" value="Ribosome_inactivat_prot"/>
</dbReference>
<evidence type="ECO:0000313" key="3">
    <source>
        <dbReference type="Proteomes" id="UP000286045"/>
    </source>
</evidence>
<feature type="domain" description="DUF6598" evidence="1">
    <location>
        <begin position="79"/>
        <end position="260"/>
    </location>
</feature>
<dbReference type="AlphaFoldDB" id="A0A439CMR4"/>
<dbReference type="InterPro" id="IPR046533">
    <property type="entry name" value="DUF6598"/>
</dbReference>
<keyword evidence="3" id="KW-1185">Reference proteome</keyword>
<accession>A0A439CMR4</accession>
<dbReference type="SUPFAM" id="SSF56371">
    <property type="entry name" value="Ribosome inactivating proteins (RIP)"/>
    <property type="match status" value="1"/>
</dbReference>
<dbReference type="GO" id="GO:0030598">
    <property type="term" value="F:rRNA N-glycosylase activity"/>
    <property type="evidence" value="ECO:0007669"/>
    <property type="project" value="InterPro"/>
</dbReference>
<name>A0A439CMR4_9PEZI</name>
<dbReference type="InterPro" id="IPR016139">
    <property type="entry name" value="Ribosome_inactivat_prot_sub2"/>
</dbReference>
<sequence>MICESVRFTEISEQLAANRWGETYPRGRMIGLQNAWRSISGGMMQANENAADGPLHVRHNDLRINTPRTAAAVLGIMTIEAADSFAFIVNLKDYDYVSSDDNIAKGTIIRDAYNIANEYDKAITETIKGASGAVTLHHIVLSDAAQALVEVILIKGDGEDPANVYGHITAYNEHGDSDIFRKPDSDSYIDVSPNTPIPLSRSATTMPMTGALTINALLYNYDSISSDNEIANGKDVFKPAIGKSESQSIRGAYGEISVRVTWT</sequence>
<dbReference type="STRING" id="363999.A0A439CMR4"/>
<gene>
    <name evidence="2" type="ORF">EKO27_g11651</name>
</gene>
<dbReference type="EMBL" id="RYZI01000789">
    <property type="protein sequence ID" value="RWA03453.1"/>
    <property type="molecule type" value="Genomic_DNA"/>
</dbReference>
<protein>
    <recommendedName>
        <fullName evidence="1">DUF6598 domain-containing protein</fullName>
    </recommendedName>
</protein>
<comment type="caution">
    <text evidence="2">The sequence shown here is derived from an EMBL/GenBank/DDBJ whole genome shotgun (WGS) entry which is preliminary data.</text>
</comment>
<reference evidence="2 3" key="1">
    <citation type="submission" date="2018-12" db="EMBL/GenBank/DDBJ databases">
        <title>Draft genome sequence of Xylaria grammica IHI A82.</title>
        <authorList>
            <person name="Buettner E."/>
            <person name="Kellner H."/>
        </authorList>
    </citation>
    <scope>NUCLEOTIDE SEQUENCE [LARGE SCALE GENOMIC DNA]</scope>
    <source>
        <strain evidence="2 3">IHI A82</strain>
    </source>
</reference>
<dbReference type="Pfam" id="PF00161">
    <property type="entry name" value="RIP"/>
    <property type="match status" value="1"/>
</dbReference>
<dbReference type="InterPro" id="IPR036041">
    <property type="entry name" value="Ribosome-inact_prot_sf"/>
</dbReference>
<dbReference type="Proteomes" id="UP000286045">
    <property type="component" value="Unassembled WGS sequence"/>
</dbReference>
<dbReference type="Gene3D" id="4.10.470.10">
    <property type="entry name" value="Ricin (A Subunit), domain 2"/>
    <property type="match status" value="1"/>
</dbReference>
<dbReference type="PANTHER" id="PTHR33453:SF38">
    <property type="entry name" value="DUF6598 DOMAIN-CONTAINING PROTEIN"/>
    <property type="match status" value="1"/>
</dbReference>
<evidence type="ECO:0000259" key="1">
    <source>
        <dbReference type="Pfam" id="PF20241"/>
    </source>
</evidence>
<proteinExistence type="predicted"/>
<evidence type="ECO:0000313" key="2">
    <source>
        <dbReference type="EMBL" id="RWA03453.1"/>
    </source>
</evidence>
<dbReference type="Pfam" id="PF20241">
    <property type="entry name" value="DUF6598"/>
    <property type="match status" value="1"/>
</dbReference>
<dbReference type="PANTHER" id="PTHR33453">
    <property type="match status" value="1"/>
</dbReference>